<protein>
    <recommendedName>
        <fullName evidence="12">Trichome birefringence-like N-terminal domain-containing protein</fullName>
    </recommendedName>
</protein>
<comment type="subcellular location">
    <subcellularLocation>
        <location evidence="1">Membrane</location>
        <topology evidence="1">Single-pass membrane protein</topology>
    </subcellularLocation>
</comment>
<keyword evidence="5" id="KW-1133">Transmembrane helix</keyword>
<dbReference type="PANTHER" id="PTHR32285:SF42">
    <property type="entry name" value="PROTEIN TRICHOME BIREFRINGENCE-LIKE 37"/>
    <property type="match status" value="1"/>
</dbReference>
<feature type="chain" id="PRO_5033004422" description="Trichome birefringence-like N-terminal domain-containing protein" evidence="7">
    <location>
        <begin position="24"/>
        <end position="360"/>
    </location>
</feature>
<evidence type="ECO:0000256" key="6">
    <source>
        <dbReference type="ARBA" id="ARBA00023136"/>
    </source>
</evidence>
<dbReference type="GO" id="GO:0016020">
    <property type="term" value="C:membrane"/>
    <property type="evidence" value="ECO:0007669"/>
    <property type="project" value="UniProtKB-SubCell"/>
</dbReference>
<sequence length="360" mass="41938">MGLQSQVFSLLIVLLWFIQEATAETFYNTSSVRSSKQVNRCNLFHGSWVYDASYPLYDSSTCPFIDPQFDCQKYGRPDKLYLKYKWKPYTCELPRFNGLEFLRRWRGKKIMFVGDSLSLNQWESLTCLIHASLPKTRTRVVTTETLSSVTFEEYGVTILLYRTSFLVDLVREKVGVVLKLDSIKGGNAWKGMDMLIFNSWHWWTHQGRTQPWDYMQEGNRLYKDMNRLIAFYKGMTTWARWVNLYIDPAKTKVFLLGISPTHYEGKDWNNPLRNCKGEMLPVSGSRYPVGLPPEAFVVNKVRSRIRKPVYMLDVTTLSQLRKDAHPSLYSGKHKGNDCSHWCLPGLPDTWNQLLYASLLL</sequence>
<reference evidence="10 11" key="1">
    <citation type="submission" date="2020-10" db="EMBL/GenBank/DDBJ databases">
        <title>The Coptis chinensis genome and diversification of protoberbering-type alkaloids.</title>
        <authorList>
            <person name="Wang B."/>
            <person name="Shu S."/>
            <person name="Song C."/>
            <person name="Liu Y."/>
        </authorList>
    </citation>
    <scope>NUCLEOTIDE SEQUENCE [LARGE SCALE GENOMIC DNA]</scope>
    <source>
        <strain evidence="10">HL-2020</strain>
        <tissue evidence="10">Leaf</tissue>
    </source>
</reference>
<dbReference type="GO" id="GO:0016413">
    <property type="term" value="F:O-acetyltransferase activity"/>
    <property type="evidence" value="ECO:0007669"/>
    <property type="project" value="InterPro"/>
</dbReference>
<evidence type="ECO:0000259" key="9">
    <source>
        <dbReference type="Pfam" id="PF14416"/>
    </source>
</evidence>
<dbReference type="EMBL" id="JADFTS010000009">
    <property type="protein sequence ID" value="KAF9587357.1"/>
    <property type="molecule type" value="Genomic_DNA"/>
</dbReference>
<comment type="similarity">
    <text evidence="2">Belongs to the PC-esterase family. TBL subfamily.</text>
</comment>
<evidence type="ECO:0000256" key="1">
    <source>
        <dbReference type="ARBA" id="ARBA00004167"/>
    </source>
</evidence>
<feature type="domain" description="Trichome birefringence-like C-terminal" evidence="8">
    <location>
        <begin position="93"/>
        <end position="356"/>
    </location>
</feature>
<proteinExistence type="inferred from homology"/>
<dbReference type="InterPro" id="IPR025846">
    <property type="entry name" value="TBL_N"/>
</dbReference>
<dbReference type="InterPro" id="IPR026057">
    <property type="entry name" value="TBL_C"/>
</dbReference>
<evidence type="ECO:0000256" key="5">
    <source>
        <dbReference type="ARBA" id="ARBA00022989"/>
    </source>
</evidence>
<evidence type="ECO:0000256" key="3">
    <source>
        <dbReference type="ARBA" id="ARBA00022692"/>
    </source>
</evidence>
<keyword evidence="3" id="KW-0812">Transmembrane</keyword>
<evidence type="ECO:0000313" key="11">
    <source>
        <dbReference type="Proteomes" id="UP000631114"/>
    </source>
</evidence>
<gene>
    <name evidence="10" type="ORF">IFM89_001457</name>
</gene>
<feature type="signal peptide" evidence="7">
    <location>
        <begin position="1"/>
        <end position="23"/>
    </location>
</feature>
<keyword evidence="4" id="KW-0735">Signal-anchor</keyword>
<evidence type="ECO:0000256" key="7">
    <source>
        <dbReference type="SAM" id="SignalP"/>
    </source>
</evidence>
<evidence type="ECO:0000313" key="10">
    <source>
        <dbReference type="EMBL" id="KAF9587357.1"/>
    </source>
</evidence>
<evidence type="ECO:0000259" key="8">
    <source>
        <dbReference type="Pfam" id="PF13839"/>
    </source>
</evidence>
<dbReference type="GO" id="GO:0005794">
    <property type="term" value="C:Golgi apparatus"/>
    <property type="evidence" value="ECO:0007669"/>
    <property type="project" value="TreeGrafter"/>
</dbReference>
<dbReference type="Pfam" id="PF14416">
    <property type="entry name" value="PMR5N"/>
    <property type="match status" value="1"/>
</dbReference>
<dbReference type="AlphaFoldDB" id="A0A835GWC7"/>
<feature type="domain" description="Trichome birefringence-like N-terminal" evidence="9">
    <location>
        <begin position="40"/>
        <end position="92"/>
    </location>
</feature>
<evidence type="ECO:0008006" key="12">
    <source>
        <dbReference type="Google" id="ProtNLM"/>
    </source>
</evidence>
<organism evidence="10 11">
    <name type="scientific">Coptis chinensis</name>
    <dbReference type="NCBI Taxonomy" id="261450"/>
    <lineage>
        <taxon>Eukaryota</taxon>
        <taxon>Viridiplantae</taxon>
        <taxon>Streptophyta</taxon>
        <taxon>Embryophyta</taxon>
        <taxon>Tracheophyta</taxon>
        <taxon>Spermatophyta</taxon>
        <taxon>Magnoliopsida</taxon>
        <taxon>Ranunculales</taxon>
        <taxon>Ranunculaceae</taxon>
        <taxon>Coptidoideae</taxon>
        <taxon>Coptis</taxon>
    </lineage>
</organism>
<dbReference type="Pfam" id="PF13839">
    <property type="entry name" value="PC-Esterase"/>
    <property type="match status" value="1"/>
</dbReference>
<keyword evidence="6" id="KW-0472">Membrane</keyword>
<dbReference type="OrthoDB" id="630188at2759"/>
<accession>A0A835GWC7</accession>
<name>A0A835GWC7_9MAGN</name>
<dbReference type="PANTHER" id="PTHR32285">
    <property type="entry name" value="PROTEIN TRICHOME BIREFRINGENCE-LIKE 9-RELATED"/>
    <property type="match status" value="1"/>
</dbReference>
<keyword evidence="7" id="KW-0732">Signal</keyword>
<keyword evidence="11" id="KW-1185">Reference proteome</keyword>
<evidence type="ECO:0000256" key="2">
    <source>
        <dbReference type="ARBA" id="ARBA00007727"/>
    </source>
</evidence>
<dbReference type="InterPro" id="IPR029962">
    <property type="entry name" value="TBL"/>
</dbReference>
<comment type="caution">
    <text evidence="10">The sequence shown here is derived from an EMBL/GenBank/DDBJ whole genome shotgun (WGS) entry which is preliminary data.</text>
</comment>
<evidence type="ECO:0000256" key="4">
    <source>
        <dbReference type="ARBA" id="ARBA00022968"/>
    </source>
</evidence>
<dbReference type="Proteomes" id="UP000631114">
    <property type="component" value="Unassembled WGS sequence"/>
</dbReference>